<organism evidence="5 6">
    <name type="scientific">Actinomadura hallensis</name>
    <dbReference type="NCBI Taxonomy" id="337895"/>
    <lineage>
        <taxon>Bacteria</taxon>
        <taxon>Bacillati</taxon>
        <taxon>Actinomycetota</taxon>
        <taxon>Actinomycetes</taxon>
        <taxon>Streptosporangiales</taxon>
        <taxon>Thermomonosporaceae</taxon>
        <taxon>Actinomadura</taxon>
    </lineage>
</organism>
<dbReference type="GO" id="GO:0003677">
    <property type="term" value="F:DNA binding"/>
    <property type="evidence" value="ECO:0007669"/>
    <property type="project" value="UniProtKB-UniRule"/>
</dbReference>
<evidence type="ECO:0000259" key="4">
    <source>
        <dbReference type="PROSITE" id="PS50977"/>
    </source>
</evidence>
<evidence type="ECO:0000313" key="6">
    <source>
        <dbReference type="Proteomes" id="UP000316706"/>
    </source>
</evidence>
<accession>A0A543IDP9</accession>
<dbReference type="Gene3D" id="1.10.357.10">
    <property type="entry name" value="Tetracycline Repressor, domain 2"/>
    <property type="match status" value="1"/>
</dbReference>
<dbReference type="InterPro" id="IPR009057">
    <property type="entry name" value="Homeodomain-like_sf"/>
</dbReference>
<feature type="compositionally biased region" description="Basic and acidic residues" evidence="3">
    <location>
        <begin position="15"/>
        <end position="27"/>
    </location>
</feature>
<comment type="caution">
    <text evidence="5">The sequence shown here is derived from an EMBL/GenBank/DDBJ whole genome shotgun (WGS) entry which is preliminary data.</text>
</comment>
<dbReference type="PROSITE" id="PS50977">
    <property type="entry name" value="HTH_TETR_2"/>
    <property type="match status" value="1"/>
</dbReference>
<dbReference type="InterPro" id="IPR001647">
    <property type="entry name" value="HTH_TetR"/>
</dbReference>
<feature type="region of interest" description="Disordered" evidence="3">
    <location>
        <begin position="1"/>
        <end position="35"/>
    </location>
</feature>
<gene>
    <name evidence="5" type="ORF">FHX41_2358</name>
</gene>
<keyword evidence="1 2" id="KW-0238">DNA-binding</keyword>
<name>A0A543IDP9_9ACTN</name>
<reference evidence="5 6" key="1">
    <citation type="submission" date="2019-06" db="EMBL/GenBank/DDBJ databases">
        <title>Sequencing the genomes of 1000 actinobacteria strains.</title>
        <authorList>
            <person name="Klenk H.-P."/>
        </authorList>
    </citation>
    <scope>NUCLEOTIDE SEQUENCE [LARGE SCALE GENOMIC DNA]</scope>
    <source>
        <strain evidence="5 6">DSM 45043</strain>
    </source>
</reference>
<evidence type="ECO:0000256" key="1">
    <source>
        <dbReference type="ARBA" id="ARBA00023125"/>
    </source>
</evidence>
<evidence type="ECO:0000313" key="5">
    <source>
        <dbReference type="EMBL" id="TQM68703.1"/>
    </source>
</evidence>
<dbReference type="Gene3D" id="1.10.10.60">
    <property type="entry name" value="Homeodomain-like"/>
    <property type="match status" value="1"/>
</dbReference>
<feature type="DNA-binding region" description="H-T-H motif" evidence="2">
    <location>
        <begin position="65"/>
        <end position="84"/>
    </location>
</feature>
<keyword evidence="6" id="KW-1185">Reference proteome</keyword>
<sequence length="221" mass="23466">MSTLDGAPTTTGDRTTVDRTPGDRTALDRTAGAPTGRAARALRRRELLVGRLIDVFLERGFAGLSVAEMAAVLRCSKSTLYSIAASREQIIVAVVRAFFRRATERVEAVLDANADPRDRVGAYLRAISAELAPATPAFFADLDAFPPAREIYKQNTGYAVRRVQGLVREASPGADAAFVGAVAGQVMESIHRGEIKAQTGLDDSAAYAALAELIVARMSAG</sequence>
<dbReference type="EMBL" id="VFPO01000001">
    <property type="protein sequence ID" value="TQM68703.1"/>
    <property type="molecule type" value="Genomic_DNA"/>
</dbReference>
<evidence type="ECO:0000256" key="2">
    <source>
        <dbReference type="PROSITE-ProRule" id="PRU00335"/>
    </source>
</evidence>
<protein>
    <submittedName>
        <fullName evidence="5">TetR family transcriptional regulator</fullName>
    </submittedName>
</protein>
<dbReference type="AlphaFoldDB" id="A0A543IDP9"/>
<dbReference type="RefSeq" id="WP_246077287.1">
    <property type="nucleotide sequence ID" value="NZ_VFPO01000001.1"/>
</dbReference>
<evidence type="ECO:0000256" key="3">
    <source>
        <dbReference type="SAM" id="MobiDB-lite"/>
    </source>
</evidence>
<dbReference type="SUPFAM" id="SSF46689">
    <property type="entry name" value="Homeodomain-like"/>
    <property type="match status" value="1"/>
</dbReference>
<dbReference type="Proteomes" id="UP000316706">
    <property type="component" value="Unassembled WGS sequence"/>
</dbReference>
<proteinExistence type="predicted"/>
<feature type="domain" description="HTH tetR-type" evidence="4">
    <location>
        <begin position="42"/>
        <end position="102"/>
    </location>
</feature>